<sequence>MSFARDMGHLFEAYIGRQLRLLPDAQVHPEITHRHGRKGGQQLRSVDWIVEFSDLLLLVEVKATMPTEAVRLGDLDAAESAWAKLVKASEQIDAVAGYLRDGHEAYAHITPAGRPILGLVITLEPFYLINAYDFLPATTTPVYVASAEELERLVTVTSTTASQPMLQHHMEHAVGWHVRESFAGHTFEPNPIVESAWHRYPWSDSTADPRQ</sequence>
<evidence type="ECO:0000313" key="1">
    <source>
        <dbReference type="EMBL" id="KAA9373332.1"/>
    </source>
</evidence>
<dbReference type="EMBL" id="VYTZ01000025">
    <property type="protein sequence ID" value="KAA9373332.1"/>
    <property type="molecule type" value="Genomic_DNA"/>
</dbReference>
<dbReference type="Proteomes" id="UP000327011">
    <property type="component" value="Unassembled WGS sequence"/>
</dbReference>
<protein>
    <submittedName>
        <fullName evidence="1">Uncharacterized protein</fullName>
    </submittedName>
</protein>
<organism evidence="1 2">
    <name type="scientific">Microbispora cellulosiformans</name>
    <dbReference type="NCBI Taxonomy" id="2614688"/>
    <lineage>
        <taxon>Bacteria</taxon>
        <taxon>Bacillati</taxon>
        <taxon>Actinomycetota</taxon>
        <taxon>Actinomycetes</taxon>
        <taxon>Streptosporangiales</taxon>
        <taxon>Streptosporangiaceae</taxon>
        <taxon>Microbispora</taxon>
    </lineage>
</organism>
<comment type="caution">
    <text evidence="1">The sequence shown here is derived from an EMBL/GenBank/DDBJ whole genome shotgun (WGS) entry which is preliminary data.</text>
</comment>
<keyword evidence="2" id="KW-1185">Reference proteome</keyword>
<gene>
    <name evidence="1" type="ORF">F5972_36025</name>
</gene>
<accession>A0A5J5JT98</accession>
<dbReference type="AlphaFoldDB" id="A0A5J5JT98"/>
<reference evidence="1 2" key="1">
    <citation type="submission" date="2019-09" db="EMBL/GenBank/DDBJ databases">
        <title>Screening of Novel Bioactive Compounds from Soil-Associated.</title>
        <authorList>
            <person name="Gong X."/>
        </authorList>
    </citation>
    <scope>NUCLEOTIDE SEQUENCE [LARGE SCALE GENOMIC DNA]</scope>
    <source>
        <strain evidence="1 2">Gxj-6</strain>
    </source>
</reference>
<evidence type="ECO:0000313" key="2">
    <source>
        <dbReference type="Proteomes" id="UP000327011"/>
    </source>
</evidence>
<dbReference type="RefSeq" id="WP_150940516.1">
    <property type="nucleotide sequence ID" value="NZ_VYTZ01000025.1"/>
</dbReference>
<name>A0A5J5JT98_9ACTN</name>
<proteinExistence type="predicted"/>